<reference evidence="3" key="1">
    <citation type="journal article" date="2014" name="Int. J. Syst. Evol. Microbiol.">
        <title>Complete genome sequence of Corynebacterium casei LMG S-19264T (=DSM 44701T), isolated from a smear-ripened cheese.</title>
        <authorList>
            <consortium name="US DOE Joint Genome Institute (JGI-PGF)"/>
            <person name="Walter F."/>
            <person name="Albersmeier A."/>
            <person name="Kalinowski J."/>
            <person name="Ruckert C."/>
        </authorList>
    </citation>
    <scope>NUCLEOTIDE SEQUENCE</scope>
    <source>
        <strain evidence="3">CGMCC 1.15095</strain>
    </source>
</reference>
<sequence length="519" mass="57374">MRSSIIVGMLALLLWPGLARAEWLEASSDHFVIYADDSERDVRRFSEQLERYHAGMALLLGSEAPPPSPSNRVTVYVVRNENAVRKLHGGDSRFVAGFYVPRAGGSLAIVPQVNSGTGRPEFSMVVLLHEYAHHFLISSNTMEMPRWLSEGSAEFFASTSFERDGSIIMGRAAAHRAGELYYANDVRVADLLDPTEYEKRSRRSQDAFYGKSWLLCHYLTFEETRKGQLTRYLALLRRGESQRDAALEAFGDPDKLEKELDRYLAKPRIMALNLKPSMLSIGSVRIRRLSEGEAAMMPVRIRSKRGVNEEEAGELVVQAREIAARFPGDAAVLSSLAEAEYDAGDDKEAIAAADAALALDPDKVNAYVQKGYALFRLAAEADDPATAYKRARAPFVALNHRENDHPLPLIYYYRSFVEQGKSPPPLAVSGLIRAVELAPFDLGLRMNLATALIRLGRSDEARIALRPVAFNPHGGALAKSARTMLTRLDNEPAWKGENLETILASAGGDEEQESGAPPR</sequence>
<protein>
    <recommendedName>
        <fullName evidence="2">DUF1570 domain-containing protein</fullName>
    </recommendedName>
</protein>
<gene>
    <name evidence="3" type="ORF">GCM10011494_28500</name>
</gene>
<accession>A0A916TTW3</accession>
<comment type="caution">
    <text evidence="3">The sequence shown here is derived from an EMBL/GenBank/DDBJ whole genome shotgun (WGS) entry which is preliminary data.</text>
</comment>
<dbReference type="Gene3D" id="1.10.390.20">
    <property type="match status" value="1"/>
</dbReference>
<dbReference type="InterPro" id="IPR011464">
    <property type="entry name" value="DUF1570"/>
</dbReference>
<feature type="domain" description="DUF1570" evidence="2">
    <location>
        <begin position="129"/>
        <end position="224"/>
    </location>
</feature>
<dbReference type="PROSITE" id="PS50005">
    <property type="entry name" value="TPR"/>
    <property type="match status" value="1"/>
</dbReference>
<evidence type="ECO:0000256" key="1">
    <source>
        <dbReference type="PROSITE-ProRule" id="PRU00339"/>
    </source>
</evidence>
<dbReference type="Gene3D" id="1.25.40.10">
    <property type="entry name" value="Tetratricopeptide repeat domain"/>
    <property type="match status" value="1"/>
</dbReference>
<reference evidence="3" key="2">
    <citation type="submission" date="2020-09" db="EMBL/GenBank/DDBJ databases">
        <authorList>
            <person name="Sun Q."/>
            <person name="Zhou Y."/>
        </authorList>
    </citation>
    <scope>NUCLEOTIDE SEQUENCE</scope>
    <source>
        <strain evidence="3">CGMCC 1.15095</strain>
    </source>
</reference>
<keyword evidence="1" id="KW-0802">TPR repeat</keyword>
<organism evidence="3 4">
    <name type="scientific">Novosphingobium endophyticum</name>
    <dbReference type="NCBI Taxonomy" id="1955250"/>
    <lineage>
        <taxon>Bacteria</taxon>
        <taxon>Pseudomonadati</taxon>
        <taxon>Pseudomonadota</taxon>
        <taxon>Alphaproteobacteria</taxon>
        <taxon>Sphingomonadales</taxon>
        <taxon>Sphingomonadaceae</taxon>
        <taxon>Novosphingobium</taxon>
    </lineage>
</organism>
<dbReference type="RefSeq" id="WP_229736385.1">
    <property type="nucleotide sequence ID" value="NZ_BMHK01000021.1"/>
</dbReference>
<dbReference type="InterPro" id="IPR019734">
    <property type="entry name" value="TPR_rpt"/>
</dbReference>
<name>A0A916TTW3_9SPHN</name>
<dbReference type="EMBL" id="BMHK01000021">
    <property type="protein sequence ID" value="GGC08166.1"/>
    <property type="molecule type" value="Genomic_DNA"/>
</dbReference>
<proteinExistence type="predicted"/>
<dbReference type="AlphaFoldDB" id="A0A916TTW3"/>
<evidence type="ECO:0000259" key="2">
    <source>
        <dbReference type="Pfam" id="PF07607"/>
    </source>
</evidence>
<dbReference type="SUPFAM" id="SSF48452">
    <property type="entry name" value="TPR-like"/>
    <property type="match status" value="1"/>
</dbReference>
<dbReference type="InterPro" id="IPR011990">
    <property type="entry name" value="TPR-like_helical_dom_sf"/>
</dbReference>
<evidence type="ECO:0000313" key="4">
    <source>
        <dbReference type="Proteomes" id="UP000608154"/>
    </source>
</evidence>
<feature type="repeat" description="TPR" evidence="1">
    <location>
        <begin position="330"/>
        <end position="363"/>
    </location>
</feature>
<keyword evidence="4" id="KW-1185">Reference proteome</keyword>
<dbReference type="Pfam" id="PF07607">
    <property type="entry name" value="DUF1570"/>
    <property type="match status" value="1"/>
</dbReference>
<evidence type="ECO:0000313" key="3">
    <source>
        <dbReference type="EMBL" id="GGC08166.1"/>
    </source>
</evidence>
<dbReference type="Proteomes" id="UP000608154">
    <property type="component" value="Unassembled WGS sequence"/>
</dbReference>